<evidence type="ECO:0000313" key="8">
    <source>
        <dbReference type="Proteomes" id="UP001209878"/>
    </source>
</evidence>
<dbReference type="Gene3D" id="2.10.90.10">
    <property type="entry name" value="Cystine-knot cytokines"/>
    <property type="match status" value="1"/>
</dbReference>
<accession>A0AAD9P6H1</accession>
<dbReference type="GO" id="GO:0005737">
    <property type="term" value="C:cytoplasm"/>
    <property type="evidence" value="ECO:0007669"/>
    <property type="project" value="TreeGrafter"/>
</dbReference>
<evidence type="ECO:0000313" key="7">
    <source>
        <dbReference type="EMBL" id="KAK2189027.1"/>
    </source>
</evidence>
<dbReference type="GO" id="GO:0007186">
    <property type="term" value="P:G protein-coupled receptor signaling pathway"/>
    <property type="evidence" value="ECO:0007669"/>
    <property type="project" value="TreeGrafter"/>
</dbReference>
<feature type="chain" id="PRO_5041997060" description="Glycoprotein hormone subunit beta domain-containing protein" evidence="5">
    <location>
        <begin position="24"/>
        <end position="137"/>
    </location>
</feature>
<evidence type="ECO:0000256" key="1">
    <source>
        <dbReference type="ARBA" id="ARBA00004613"/>
    </source>
</evidence>
<evidence type="ECO:0000256" key="3">
    <source>
        <dbReference type="ARBA" id="ARBA00022525"/>
    </source>
</evidence>
<dbReference type="InterPro" id="IPR001545">
    <property type="entry name" value="Gonadotropin_bsu"/>
</dbReference>
<name>A0AAD9P6H1_RIDPI</name>
<reference evidence="7" key="1">
    <citation type="journal article" date="2023" name="Mol. Biol. Evol.">
        <title>Third-Generation Sequencing Reveals the Adaptive Role of the Epigenome in Three Deep-Sea Polychaetes.</title>
        <authorList>
            <person name="Perez M."/>
            <person name="Aroh O."/>
            <person name="Sun Y."/>
            <person name="Lan Y."/>
            <person name="Juniper S.K."/>
            <person name="Young C.R."/>
            <person name="Angers B."/>
            <person name="Qian P.Y."/>
        </authorList>
    </citation>
    <scope>NUCLEOTIDE SEQUENCE</scope>
    <source>
        <strain evidence="7">R07B-5</strain>
    </source>
</reference>
<dbReference type="AlphaFoldDB" id="A0AAD9P6H1"/>
<evidence type="ECO:0000259" key="6">
    <source>
        <dbReference type="Pfam" id="PF00007"/>
    </source>
</evidence>
<dbReference type="GO" id="GO:0005179">
    <property type="term" value="F:hormone activity"/>
    <property type="evidence" value="ECO:0007669"/>
    <property type="project" value="InterPro"/>
</dbReference>
<dbReference type="Proteomes" id="UP001209878">
    <property type="component" value="Unassembled WGS sequence"/>
</dbReference>
<dbReference type="PANTHER" id="PTHR11515:SF13">
    <property type="entry name" value="GLYCOPROTEIN HORMONE BETA 5, ISOFORM A"/>
    <property type="match status" value="1"/>
</dbReference>
<keyword evidence="5" id="KW-0732">Signal</keyword>
<evidence type="ECO:0000256" key="4">
    <source>
        <dbReference type="ARBA" id="ARBA00023157"/>
    </source>
</evidence>
<dbReference type="EMBL" id="JAODUO010000116">
    <property type="protein sequence ID" value="KAK2189027.1"/>
    <property type="molecule type" value="Genomic_DNA"/>
</dbReference>
<organism evidence="7 8">
    <name type="scientific">Ridgeia piscesae</name>
    <name type="common">Tubeworm</name>
    <dbReference type="NCBI Taxonomy" id="27915"/>
    <lineage>
        <taxon>Eukaryota</taxon>
        <taxon>Metazoa</taxon>
        <taxon>Spiralia</taxon>
        <taxon>Lophotrochozoa</taxon>
        <taxon>Annelida</taxon>
        <taxon>Polychaeta</taxon>
        <taxon>Sedentaria</taxon>
        <taxon>Canalipalpata</taxon>
        <taxon>Sabellida</taxon>
        <taxon>Siboglinidae</taxon>
        <taxon>Ridgeia</taxon>
    </lineage>
</organism>
<proteinExistence type="inferred from homology"/>
<protein>
    <recommendedName>
        <fullName evidence="6">Glycoprotein hormone subunit beta domain-containing protein</fullName>
    </recommendedName>
</protein>
<keyword evidence="4" id="KW-1015">Disulfide bond</keyword>
<evidence type="ECO:0000256" key="2">
    <source>
        <dbReference type="ARBA" id="ARBA00006552"/>
    </source>
</evidence>
<comment type="caution">
    <text evidence="7">The sequence shown here is derived from an EMBL/GenBank/DDBJ whole genome shotgun (WGS) entry which is preliminary data.</text>
</comment>
<evidence type="ECO:0000256" key="5">
    <source>
        <dbReference type="SAM" id="SignalP"/>
    </source>
</evidence>
<sequence length="137" mass="15406">MDTTTFVLLVVSMSCGVIPTSDAIDVEKTLKCHIREYTYRISQPYTLENGTELPCYDDVSVDSCWGRCDSNEIADYEPPYKQSNHPVCTYSGRQSRPVRLRHCHPSHPEPYAEVFDAVDCVCKPCSSDNTSCEDLNG</sequence>
<keyword evidence="8" id="KW-1185">Reference proteome</keyword>
<gene>
    <name evidence="7" type="ORF">NP493_110g05023</name>
</gene>
<dbReference type="PANTHER" id="PTHR11515">
    <property type="entry name" value="GLYCOPROTEIN HORMONE BETA CHAIN"/>
    <property type="match status" value="1"/>
</dbReference>
<comment type="similarity">
    <text evidence="2">Belongs to the glycoprotein hormones subunit beta family.</text>
</comment>
<dbReference type="GO" id="GO:0005615">
    <property type="term" value="C:extracellular space"/>
    <property type="evidence" value="ECO:0007669"/>
    <property type="project" value="TreeGrafter"/>
</dbReference>
<dbReference type="SUPFAM" id="SSF57501">
    <property type="entry name" value="Cystine-knot cytokines"/>
    <property type="match status" value="1"/>
</dbReference>
<dbReference type="InterPro" id="IPR029034">
    <property type="entry name" value="Cystine-knot_cytokine"/>
</dbReference>
<dbReference type="InterPro" id="IPR006208">
    <property type="entry name" value="Glyco_hormone_CN"/>
</dbReference>
<dbReference type="CDD" id="cd00069">
    <property type="entry name" value="GHB_like"/>
    <property type="match status" value="1"/>
</dbReference>
<feature type="domain" description="Glycoprotein hormone subunit beta" evidence="6">
    <location>
        <begin position="58"/>
        <end position="134"/>
    </location>
</feature>
<keyword evidence="3" id="KW-0964">Secreted</keyword>
<feature type="signal peptide" evidence="5">
    <location>
        <begin position="1"/>
        <end position="23"/>
    </location>
</feature>
<comment type="subcellular location">
    <subcellularLocation>
        <location evidence="1">Secreted</location>
    </subcellularLocation>
</comment>
<dbReference type="Pfam" id="PF00007">
    <property type="entry name" value="Cys_knot"/>
    <property type="match status" value="1"/>
</dbReference>